<dbReference type="GO" id="GO:0006882">
    <property type="term" value="P:intracellular zinc ion homeostasis"/>
    <property type="evidence" value="ECO:0007669"/>
    <property type="project" value="TreeGrafter"/>
</dbReference>
<dbReference type="Pfam" id="PF02535">
    <property type="entry name" value="Zip"/>
    <property type="match status" value="1"/>
</dbReference>
<dbReference type="PANTHER" id="PTHR16950">
    <property type="entry name" value="ZINC TRANSPORTER SLC39A7 HISTIDINE-RICH MEMBRANE PROTEIN KE4"/>
    <property type="match status" value="1"/>
</dbReference>
<protein>
    <submittedName>
        <fullName evidence="8">Uncharacterized protein</fullName>
    </submittedName>
</protein>
<feature type="chain" id="PRO_5015706281" evidence="7">
    <location>
        <begin position="30"/>
        <end position="491"/>
    </location>
</feature>
<evidence type="ECO:0000256" key="6">
    <source>
        <dbReference type="SAM" id="Phobius"/>
    </source>
</evidence>
<proteinExistence type="predicted"/>
<feature type="compositionally biased region" description="Basic and acidic residues" evidence="5">
    <location>
        <begin position="245"/>
        <end position="259"/>
    </location>
</feature>
<dbReference type="InterPro" id="IPR003689">
    <property type="entry name" value="ZIP"/>
</dbReference>
<accession>A0A2T9ZBY0</accession>
<dbReference type="PANTHER" id="PTHR16950:SF16">
    <property type="entry name" value="ZINC TRANSPORTER ZIP13"/>
    <property type="match status" value="1"/>
</dbReference>
<evidence type="ECO:0000256" key="2">
    <source>
        <dbReference type="ARBA" id="ARBA00022692"/>
    </source>
</evidence>
<comment type="subcellular location">
    <subcellularLocation>
        <location evidence="1">Membrane</location>
        <topology evidence="1">Multi-pass membrane protein</topology>
    </subcellularLocation>
</comment>
<feature type="region of interest" description="Disordered" evidence="5">
    <location>
        <begin position="245"/>
        <end position="265"/>
    </location>
</feature>
<dbReference type="OrthoDB" id="200954at2759"/>
<feature type="transmembrane region" description="Helical" evidence="6">
    <location>
        <begin position="332"/>
        <end position="355"/>
    </location>
</feature>
<evidence type="ECO:0000256" key="3">
    <source>
        <dbReference type="ARBA" id="ARBA00022989"/>
    </source>
</evidence>
<evidence type="ECO:0000256" key="5">
    <source>
        <dbReference type="SAM" id="MobiDB-lite"/>
    </source>
</evidence>
<gene>
    <name evidence="8" type="ORF">BB560_003495</name>
</gene>
<reference evidence="8 9" key="1">
    <citation type="journal article" date="2018" name="MBio">
        <title>Comparative Genomics Reveals the Core Gene Toolbox for the Fungus-Insect Symbiosis.</title>
        <authorList>
            <person name="Wang Y."/>
            <person name="Stata M."/>
            <person name="Wang W."/>
            <person name="Stajich J.E."/>
            <person name="White M.M."/>
            <person name="Moncalvo J.M."/>
        </authorList>
    </citation>
    <scope>NUCLEOTIDE SEQUENCE [LARGE SCALE GENOMIC DNA]</scope>
    <source>
        <strain evidence="8 9">SC-DP-2</strain>
    </source>
</reference>
<comment type="caution">
    <text evidence="8">The sequence shown here is derived from an EMBL/GenBank/DDBJ whole genome shotgun (WGS) entry which is preliminary data.</text>
</comment>
<evidence type="ECO:0000256" key="7">
    <source>
        <dbReference type="SAM" id="SignalP"/>
    </source>
</evidence>
<dbReference type="GO" id="GO:0005385">
    <property type="term" value="F:zinc ion transmembrane transporter activity"/>
    <property type="evidence" value="ECO:0007669"/>
    <property type="project" value="TreeGrafter"/>
</dbReference>
<dbReference type="Proteomes" id="UP000245609">
    <property type="component" value="Unassembled WGS sequence"/>
</dbReference>
<keyword evidence="4 6" id="KW-0472">Membrane</keyword>
<name>A0A2T9ZBY0_9FUNG</name>
<feature type="transmembrane region" description="Helical" evidence="6">
    <location>
        <begin position="427"/>
        <end position="449"/>
    </location>
</feature>
<keyword evidence="2 6" id="KW-0812">Transmembrane</keyword>
<evidence type="ECO:0000256" key="4">
    <source>
        <dbReference type="ARBA" id="ARBA00023136"/>
    </source>
</evidence>
<dbReference type="EMBL" id="MBFS01000630">
    <property type="protein sequence ID" value="PVV02062.1"/>
    <property type="molecule type" value="Genomic_DNA"/>
</dbReference>
<evidence type="ECO:0000256" key="1">
    <source>
        <dbReference type="ARBA" id="ARBA00004141"/>
    </source>
</evidence>
<feature type="signal peptide" evidence="7">
    <location>
        <begin position="1"/>
        <end position="29"/>
    </location>
</feature>
<sequence length="491" mass="53082">MKALNKLSFFLFSVLLLLVSNNSNNVVSAHGHGHSHSHSHQKSADNQLSEALEFWESFVLYEKVLAQTIPKNPKLSEFLESIHNSKCLDEDDCPVYAAAVSVLQDTTLTSSDVADKLIVLMSDPFVKKSLDDKISKHKATAHVHHGSDHAHSNSKFKELANYLQQTIFSPNNPAASAILATFYISLFPNLVLLIIPSDLDPKTLRLMVSFAIGGLLGDVFLHLMPHIFSLPESISPEDAPIRSAHDTDLVESKSQKDSNGKTSAPKQNIQYSAYMNLISDATHNFTDGLALSASFYISPAAGLSTFIAVFLHEIPHELGDFAILVQSGFSQLEALMSQFFTAIGAMLGSFVGVLIEEAARGNSLNLSNLLLLNGPIFTPSSASTVSPSSTSKDTVVSHVLGSICSVWSKATSFIPSTVGGGVTWSELVIPFTAGGFLYIATVSVIPGLLDPYSPDSPEDQPSYFKKFFQLILEVSFMVLGVSLMAVIAMNE</sequence>
<dbReference type="GO" id="GO:0016020">
    <property type="term" value="C:membrane"/>
    <property type="evidence" value="ECO:0007669"/>
    <property type="project" value="UniProtKB-SubCell"/>
</dbReference>
<evidence type="ECO:0000313" key="8">
    <source>
        <dbReference type="EMBL" id="PVV02062.1"/>
    </source>
</evidence>
<feature type="transmembrane region" description="Helical" evidence="6">
    <location>
        <begin position="174"/>
        <end position="195"/>
    </location>
</feature>
<evidence type="ECO:0000313" key="9">
    <source>
        <dbReference type="Proteomes" id="UP000245609"/>
    </source>
</evidence>
<keyword evidence="9" id="KW-1185">Reference proteome</keyword>
<dbReference type="STRING" id="133381.A0A2T9ZBY0"/>
<feature type="transmembrane region" description="Helical" evidence="6">
    <location>
        <begin position="470"/>
        <end position="489"/>
    </location>
</feature>
<keyword evidence="3 6" id="KW-1133">Transmembrane helix</keyword>
<feature type="transmembrane region" description="Helical" evidence="6">
    <location>
        <begin position="289"/>
        <end position="311"/>
    </location>
</feature>
<keyword evidence="7" id="KW-0732">Signal</keyword>
<organism evidence="8 9">
    <name type="scientific">Smittium megazygosporum</name>
    <dbReference type="NCBI Taxonomy" id="133381"/>
    <lineage>
        <taxon>Eukaryota</taxon>
        <taxon>Fungi</taxon>
        <taxon>Fungi incertae sedis</taxon>
        <taxon>Zoopagomycota</taxon>
        <taxon>Kickxellomycotina</taxon>
        <taxon>Harpellomycetes</taxon>
        <taxon>Harpellales</taxon>
        <taxon>Legeriomycetaceae</taxon>
        <taxon>Smittium</taxon>
    </lineage>
</organism>
<dbReference type="AlphaFoldDB" id="A0A2T9ZBY0"/>